<dbReference type="GO" id="GO:0000160">
    <property type="term" value="P:phosphorelay signal transduction system"/>
    <property type="evidence" value="ECO:0007669"/>
    <property type="project" value="InterPro"/>
</dbReference>
<dbReference type="PROSITE" id="PS50043">
    <property type="entry name" value="HTH_LUXR_2"/>
    <property type="match status" value="1"/>
</dbReference>
<dbReference type="InterPro" id="IPR001789">
    <property type="entry name" value="Sig_transdc_resp-reg_receiver"/>
</dbReference>
<dbReference type="Gene3D" id="3.40.50.2300">
    <property type="match status" value="1"/>
</dbReference>
<dbReference type="OrthoDB" id="3623000at2"/>
<keyword evidence="1" id="KW-0805">Transcription regulation</keyword>
<dbReference type="PANTHER" id="PTHR43214">
    <property type="entry name" value="TWO-COMPONENT RESPONSE REGULATOR"/>
    <property type="match status" value="1"/>
</dbReference>
<dbReference type="AlphaFoldDB" id="A0A5E4YI29"/>
<dbReference type="RefSeq" id="WP_150577900.1">
    <property type="nucleotide sequence ID" value="NZ_CABPSN010000008.1"/>
</dbReference>
<evidence type="ECO:0000256" key="4">
    <source>
        <dbReference type="PROSITE-ProRule" id="PRU00169"/>
    </source>
</evidence>
<evidence type="ECO:0000256" key="1">
    <source>
        <dbReference type="ARBA" id="ARBA00023015"/>
    </source>
</evidence>
<sequence length="244" mass="25271">MSASTLTNTEPVLPGPLLLVEDDPGMQIRMRAILHSLGYADDAVQVAGSLAQARAVLADEPFALTLIDVGLPDGSGIDLIGELHARDPALPILVISAWSTEQIIVGALQRGATGYLLKEREDAEIALSIRSALRGGAPIDPFVARHILGLVALAPGASGTPVPPSGTGSGVAAARMSDVPSALSPREVEILGLVAKGMTNREIAALLSISSLTVACHIKNIYKKLAVNSRTQAVFEARISGLLP</sequence>
<gene>
    <name evidence="7" type="ORF">PAQ31011_04538</name>
</gene>
<dbReference type="InterPro" id="IPR036388">
    <property type="entry name" value="WH-like_DNA-bd_sf"/>
</dbReference>
<dbReference type="PANTHER" id="PTHR43214:SF41">
    <property type="entry name" value="NITRATE_NITRITE RESPONSE REGULATOR PROTEIN NARP"/>
    <property type="match status" value="1"/>
</dbReference>
<keyword evidence="2 7" id="KW-0238">DNA-binding</keyword>
<reference evidence="7 8" key="1">
    <citation type="submission" date="2019-08" db="EMBL/GenBank/DDBJ databases">
        <authorList>
            <person name="Peeters C."/>
        </authorList>
    </citation>
    <scope>NUCLEOTIDE SEQUENCE [LARGE SCALE GENOMIC DNA]</scope>
    <source>
        <strain evidence="7 8">LMG 31011</strain>
    </source>
</reference>
<feature type="domain" description="HTH luxR-type" evidence="5">
    <location>
        <begin position="176"/>
        <end position="241"/>
    </location>
</feature>
<dbReference type="Pfam" id="PF00196">
    <property type="entry name" value="GerE"/>
    <property type="match status" value="1"/>
</dbReference>
<feature type="modified residue" description="4-aspartylphosphate" evidence="4">
    <location>
        <position position="68"/>
    </location>
</feature>
<evidence type="ECO:0000313" key="8">
    <source>
        <dbReference type="Proteomes" id="UP000366819"/>
    </source>
</evidence>
<dbReference type="CDD" id="cd00156">
    <property type="entry name" value="REC"/>
    <property type="match status" value="1"/>
</dbReference>
<dbReference type="GO" id="GO:0003677">
    <property type="term" value="F:DNA binding"/>
    <property type="evidence" value="ECO:0007669"/>
    <property type="project" value="UniProtKB-KW"/>
</dbReference>
<keyword evidence="8" id="KW-1185">Reference proteome</keyword>
<dbReference type="GO" id="GO:0006355">
    <property type="term" value="P:regulation of DNA-templated transcription"/>
    <property type="evidence" value="ECO:0007669"/>
    <property type="project" value="InterPro"/>
</dbReference>
<dbReference type="SMART" id="SM00448">
    <property type="entry name" value="REC"/>
    <property type="match status" value="1"/>
</dbReference>
<dbReference type="Proteomes" id="UP000366819">
    <property type="component" value="Unassembled WGS sequence"/>
</dbReference>
<organism evidence="7 8">
    <name type="scientific">Pandoraea aquatica</name>
    <dbReference type="NCBI Taxonomy" id="2508290"/>
    <lineage>
        <taxon>Bacteria</taxon>
        <taxon>Pseudomonadati</taxon>
        <taxon>Pseudomonadota</taxon>
        <taxon>Betaproteobacteria</taxon>
        <taxon>Burkholderiales</taxon>
        <taxon>Burkholderiaceae</taxon>
        <taxon>Pandoraea</taxon>
    </lineage>
</organism>
<dbReference type="SUPFAM" id="SSF46894">
    <property type="entry name" value="C-terminal effector domain of the bipartite response regulators"/>
    <property type="match status" value="1"/>
</dbReference>
<dbReference type="CDD" id="cd06170">
    <property type="entry name" value="LuxR_C_like"/>
    <property type="match status" value="1"/>
</dbReference>
<name>A0A5E4YI29_9BURK</name>
<dbReference type="InterPro" id="IPR011006">
    <property type="entry name" value="CheY-like_superfamily"/>
</dbReference>
<dbReference type="SUPFAM" id="SSF52172">
    <property type="entry name" value="CheY-like"/>
    <property type="match status" value="1"/>
</dbReference>
<proteinExistence type="predicted"/>
<evidence type="ECO:0000259" key="6">
    <source>
        <dbReference type="PROSITE" id="PS50110"/>
    </source>
</evidence>
<dbReference type="Pfam" id="PF00072">
    <property type="entry name" value="Response_reg"/>
    <property type="match status" value="1"/>
</dbReference>
<dbReference type="SMART" id="SM00421">
    <property type="entry name" value="HTH_LUXR"/>
    <property type="match status" value="1"/>
</dbReference>
<feature type="domain" description="Response regulatory" evidence="6">
    <location>
        <begin position="16"/>
        <end position="133"/>
    </location>
</feature>
<dbReference type="EMBL" id="CABPSN010000008">
    <property type="protein sequence ID" value="VVE48045.1"/>
    <property type="molecule type" value="Genomic_DNA"/>
</dbReference>
<dbReference type="InterPro" id="IPR039420">
    <property type="entry name" value="WalR-like"/>
</dbReference>
<dbReference type="InterPro" id="IPR016032">
    <property type="entry name" value="Sig_transdc_resp-reg_C-effctor"/>
</dbReference>
<evidence type="ECO:0000259" key="5">
    <source>
        <dbReference type="PROSITE" id="PS50043"/>
    </source>
</evidence>
<dbReference type="Gene3D" id="1.10.10.10">
    <property type="entry name" value="Winged helix-like DNA-binding domain superfamily/Winged helix DNA-binding domain"/>
    <property type="match status" value="1"/>
</dbReference>
<protein>
    <submittedName>
        <fullName evidence="7">DNA-binding response regulator</fullName>
    </submittedName>
</protein>
<evidence type="ECO:0000313" key="7">
    <source>
        <dbReference type="EMBL" id="VVE48045.1"/>
    </source>
</evidence>
<evidence type="ECO:0000256" key="2">
    <source>
        <dbReference type="ARBA" id="ARBA00023125"/>
    </source>
</evidence>
<keyword evidence="3" id="KW-0804">Transcription</keyword>
<accession>A0A5E4YI29</accession>
<dbReference type="PRINTS" id="PR00038">
    <property type="entry name" value="HTHLUXR"/>
</dbReference>
<dbReference type="PROSITE" id="PS00622">
    <property type="entry name" value="HTH_LUXR_1"/>
    <property type="match status" value="1"/>
</dbReference>
<keyword evidence="4" id="KW-0597">Phosphoprotein</keyword>
<evidence type="ECO:0000256" key="3">
    <source>
        <dbReference type="ARBA" id="ARBA00023163"/>
    </source>
</evidence>
<dbReference type="InterPro" id="IPR000792">
    <property type="entry name" value="Tscrpt_reg_LuxR_C"/>
</dbReference>
<dbReference type="PROSITE" id="PS50110">
    <property type="entry name" value="RESPONSE_REGULATORY"/>
    <property type="match status" value="1"/>
</dbReference>